<proteinExistence type="predicted"/>
<protein>
    <submittedName>
        <fullName evidence="2">Uncharacterized protein</fullName>
    </submittedName>
</protein>
<keyword evidence="1" id="KW-0175">Coiled coil</keyword>
<evidence type="ECO:0000313" key="2">
    <source>
        <dbReference type="EMBL" id="GMR50319.1"/>
    </source>
</evidence>
<feature type="coiled-coil region" evidence="1">
    <location>
        <begin position="31"/>
        <end position="79"/>
    </location>
</feature>
<organism evidence="2 3">
    <name type="scientific">Pristionchus mayeri</name>
    <dbReference type="NCBI Taxonomy" id="1317129"/>
    <lineage>
        <taxon>Eukaryota</taxon>
        <taxon>Metazoa</taxon>
        <taxon>Ecdysozoa</taxon>
        <taxon>Nematoda</taxon>
        <taxon>Chromadorea</taxon>
        <taxon>Rhabditida</taxon>
        <taxon>Rhabditina</taxon>
        <taxon>Diplogasteromorpha</taxon>
        <taxon>Diplogasteroidea</taxon>
        <taxon>Neodiplogasteridae</taxon>
        <taxon>Pristionchus</taxon>
    </lineage>
</organism>
<dbReference type="AlphaFoldDB" id="A0AAN5CU25"/>
<accession>A0AAN5CU25</accession>
<dbReference type="Proteomes" id="UP001328107">
    <property type="component" value="Unassembled WGS sequence"/>
</dbReference>
<sequence>DEQRNSIALTRCVQAITAAPNDLAGMKNVEAQNNENLLGELMARHEETRRERDKLAARCEELEKKHQRMMMIMRSLLSELIN</sequence>
<keyword evidence="3" id="KW-1185">Reference proteome</keyword>
<reference evidence="3" key="1">
    <citation type="submission" date="2022-10" db="EMBL/GenBank/DDBJ databases">
        <title>Genome assembly of Pristionchus species.</title>
        <authorList>
            <person name="Yoshida K."/>
            <person name="Sommer R.J."/>
        </authorList>
    </citation>
    <scope>NUCLEOTIDE SEQUENCE [LARGE SCALE GENOMIC DNA]</scope>
    <source>
        <strain evidence="3">RS5460</strain>
    </source>
</reference>
<evidence type="ECO:0000313" key="3">
    <source>
        <dbReference type="Proteomes" id="UP001328107"/>
    </source>
</evidence>
<gene>
    <name evidence="2" type="ORF">PMAYCL1PPCAC_20514</name>
</gene>
<name>A0AAN5CU25_9BILA</name>
<evidence type="ECO:0000256" key="1">
    <source>
        <dbReference type="SAM" id="Coils"/>
    </source>
</evidence>
<comment type="caution">
    <text evidence="2">The sequence shown here is derived from an EMBL/GenBank/DDBJ whole genome shotgun (WGS) entry which is preliminary data.</text>
</comment>
<feature type="non-terminal residue" evidence="2">
    <location>
        <position position="1"/>
    </location>
</feature>
<dbReference type="EMBL" id="BTRK01000004">
    <property type="protein sequence ID" value="GMR50319.1"/>
    <property type="molecule type" value="Genomic_DNA"/>
</dbReference>